<protein>
    <submittedName>
        <fullName evidence="1">Uncharacterized protein</fullName>
    </submittedName>
</protein>
<accession>A0AAQ1GPG4</accession>
<gene>
    <name evidence="1" type="ORF">SAMN05216550_14010</name>
</gene>
<dbReference type="EMBL" id="FNZM01000040">
    <property type="protein sequence ID" value="SEK15479.1"/>
    <property type="molecule type" value="Genomic_DNA"/>
</dbReference>
<sequence>MVRPLRKRTGTGTGTLYVRRAAVEAEIAELEQLGPSELLARCQSRPKSAVGFVSPEAILYFVRTIDPANHHHELLLNILISRTMRLLPKSDGTGGTTVDIGRLSIRDRVLDAFVDLLLADQTEYDERLDYFEINFNGAMAKDRLDASAQVWTESNRSEALENEDEEITAEVESAVEHYDPFDPDELDKKDYRRMLDGAIDALPPLQSQIVEMLRQEIPITSGDPSILTISRVLGKAEKTIRNQRDRAFATLRRRLERKEGLQ</sequence>
<dbReference type="AlphaFoldDB" id="A0AAQ1GPG4"/>
<evidence type="ECO:0000313" key="2">
    <source>
        <dbReference type="Proteomes" id="UP000183529"/>
    </source>
</evidence>
<proteinExistence type="predicted"/>
<evidence type="ECO:0000313" key="1">
    <source>
        <dbReference type="EMBL" id="SEK15479.1"/>
    </source>
</evidence>
<comment type="caution">
    <text evidence="1">The sequence shown here is derived from an EMBL/GenBank/DDBJ whole genome shotgun (WGS) entry which is preliminary data.</text>
</comment>
<dbReference type="Gene3D" id="1.10.10.10">
    <property type="entry name" value="Winged helix-like DNA-binding domain superfamily/Winged helix DNA-binding domain"/>
    <property type="match status" value="1"/>
</dbReference>
<reference evidence="1 2" key="1">
    <citation type="submission" date="2016-10" db="EMBL/GenBank/DDBJ databases">
        <authorList>
            <person name="Varghese N."/>
            <person name="Submissions S."/>
        </authorList>
    </citation>
    <scope>NUCLEOTIDE SEQUENCE [LARGE SCALE GENOMIC DNA]</scope>
    <source>
        <strain evidence="1 2">LMG 22274</strain>
    </source>
</reference>
<dbReference type="Proteomes" id="UP000183529">
    <property type="component" value="Unassembled WGS sequence"/>
</dbReference>
<organism evidence="1 2">
    <name type="scientific">Paraburkholderia tropica</name>
    <dbReference type="NCBI Taxonomy" id="92647"/>
    <lineage>
        <taxon>Bacteria</taxon>
        <taxon>Pseudomonadati</taxon>
        <taxon>Pseudomonadota</taxon>
        <taxon>Betaproteobacteria</taxon>
        <taxon>Burkholderiales</taxon>
        <taxon>Burkholderiaceae</taxon>
        <taxon>Paraburkholderia</taxon>
    </lineage>
</organism>
<dbReference type="InterPro" id="IPR013324">
    <property type="entry name" value="RNA_pol_sigma_r3/r4-like"/>
</dbReference>
<name>A0AAQ1GPG4_9BURK</name>
<dbReference type="SUPFAM" id="SSF88659">
    <property type="entry name" value="Sigma3 and sigma4 domains of RNA polymerase sigma factors"/>
    <property type="match status" value="1"/>
</dbReference>
<dbReference type="InterPro" id="IPR036388">
    <property type="entry name" value="WH-like_DNA-bd_sf"/>
</dbReference>